<accession>A0ABN7EJN2</accession>
<proteinExistence type="predicted"/>
<evidence type="ECO:0000313" key="1">
    <source>
        <dbReference type="EMBL" id="CAA9196596.1"/>
    </source>
</evidence>
<gene>
    <name evidence="1" type="ORF">FLACOL7796_01234</name>
</gene>
<reference evidence="1 2" key="1">
    <citation type="submission" date="2020-02" db="EMBL/GenBank/DDBJ databases">
        <authorList>
            <person name="Criscuolo A."/>
        </authorList>
    </citation>
    <scope>NUCLEOTIDE SEQUENCE [LARGE SCALE GENOMIC DNA]</scope>
    <source>
        <strain evidence="1">CECT7796</strain>
    </source>
</reference>
<evidence type="ECO:0000313" key="2">
    <source>
        <dbReference type="Proteomes" id="UP000474567"/>
    </source>
</evidence>
<sequence>MYGFITPLLVLQQPILYSFMIKRKRLIIVKSTNIKDVNFSKNTVTLLLRGKPEIYDDPIILKKKVNGLNIKVDTTAVSTGPTFRKFYKRNNEGKLY</sequence>
<dbReference type="EMBL" id="CADCST010000068">
    <property type="protein sequence ID" value="CAA9196596.1"/>
    <property type="molecule type" value="Genomic_DNA"/>
</dbReference>
<dbReference type="Proteomes" id="UP000474567">
    <property type="component" value="Unassembled WGS sequence"/>
</dbReference>
<keyword evidence="2" id="KW-1185">Reference proteome</keyword>
<comment type="caution">
    <text evidence="1">The sequence shown here is derived from an EMBL/GenBank/DDBJ whole genome shotgun (WGS) entry which is preliminary data.</text>
</comment>
<protein>
    <submittedName>
        <fullName evidence="1">Uncharacterized protein</fullName>
    </submittedName>
</protein>
<name>A0ABN7EJN2_9FLAO</name>
<organism evidence="1 2">
    <name type="scientific">Flavobacterium collinsii</name>
    <dbReference type="NCBI Taxonomy" id="1114861"/>
    <lineage>
        <taxon>Bacteria</taxon>
        <taxon>Pseudomonadati</taxon>
        <taxon>Bacteroidota</taxon>
        <taxon>Flavobacteriia</taxon>
        <taxon>Flavobacteriales</taxon>
        <taxon>Flavobacteriaceae</taxon>
        <taxon>Flavobacterium</taxon>
    </lineage>
</organism>